<protein>
    <submittedName>
        <fullName evidence="6">Radical SAM protein</fullName>
    </submittedName>
</protein>
<name>A0A939FV65_9ACTN</name>
<comment type="caution">
    <text evidence="6">The sequence shown here is derived from an EMBL/GenBank/DDBJ whole genome shotgun (WGS) entry which is preliminary data.</text>
</comment>
<keyword evidence="1" id="KW-0949">S-adenosyl-L-methionine</keyword>
<dbReference type="GO" id="GO:0051536">
    <property type="term" value="F:iron-sulfur cluster binding"/>
    <property type="evidence" value="ECO:0007669"/>
    <property type="project" value="UniProtKB-KW"/>
</dbReference>
<dbReference type="InterPro" id="IPR058240">
    <property type="entry name" value="rSAM_sf"/>
</dbReference>
<dbReference type="GO" id="GO:0046872">
    <property type="term" value="F:metal ion binding"/>
    <property type="evidence" value="ECO:0007669"/>
    <property type="project" value="UniProtKB-KW"/>
</dbReference>
<feature type="domain" description="Radical SAM core" evidence="5">
    <location>
        <begin position="17"/>
        <end position="159"/>
    </location>
</feature>
<dbReference type="Proteomes" id="UP000664781">
    <property type="component" value="Unassembled WGS sequence"/>
</dbReference>
<dbReference type="GO" id="GO:0003824">
    <property type="term" value="F:catalytic activity"/>
    <property type="evidence" value="ECO:0007669"/>
    <property type="project" value="InterPro"/>
</dbReference>
<dbReference type="CDD" id="cd01335">
    <property type="entry name" value="Radical_SAM"/>
    <property type="match status" value="1"/>
</dbReference>
<dbReference type="InterPro" id="IPR007197">
    <property type="entry name" value="rSAM"/>
</dbReference>
<evidence type="ECO:0000256" key="3">
    <source>
        <dbReference type="ARBA" id="ARBA00023004"/>
    </source>
</evidence>
<dbReference type="SFLD" id="SFLDS00029">
    <property type="entry name" value="Radical_SAM"/>
    <property type="match status" value="1"/>
</dbReference>
<dbReference type="PANTHER" id="PTHR11228">
    <property type="entry name" value="RADICAL SAM DOMAIN PROTEIN"/>
    <property type="match status" value="1"/>
</dbReference>
<dbReference type="PANTHER" id="PTHR11228:SF7">
    <property type="entry name" value="PQQA PEPTIDE CYCLASE"/>
    <property type="match status" value="1"/>
</dbReference>
<dbReference type="InterPro" id="IPR050377">
    <property type="entry name" value="Radical_SAM_PqqE_MftC-like"/>
</dbReference>
<keyword evidence="4" id="KW-0411">Iron-sulfur</keyword>
<gene>
    <name evidence="6" type="ORF">J1792_32785</name>
</gene>
<accession>A0A939FV65</accession>
<dbReference type="InterPro" id="IPR013785">
    <property type="entry name" value="Aldolase_TIM"/>
</dbReference>
<keyword evidence="7" id="KW-1185">Reference proteome</keyword>
<evidence type="ECO:0000256" key="2">
    <source>
        <dbReference type="ARBA" id="ARBA00022723"/>
    </source>
</evidence>
<organism evidence="6 7">
    <name type="scientific">Streptomyces triculaminicus</name>
    <dbReference type="NCBI Taxonomy" id="2816232"/>
    <lineage>
        <taxon>Bacteria</taxon>
        <taxon>Bacillati</taxon>
        <taxon>Actinomycetota</taxon>
        <taxon>Actinomycetes</taxon>
        <taxon>Kitasatosporales</taxon>
        <taxon>Streptomycetaceae</taxon>
        <taxon>Streptomyces</taxon>
    </lineage>
</organism>
<sequence>MTPTDPAGLPGTAYLSLQNPCNASCPMCLSWRDDSALPIAAVRDTVRALADQGWQRLIFTGGEFVTYPGYDSLLALATDLGLDHGFITNGTALDPAYDALLDSPGLTKVVLSRDFADPARHAKWRKLPEFSDETIADVFARLSGRGVFCQVNTVLMPSNADALVDFPALPFWTSLHLWHLIPVKGPMARRWTHEARERFAATAEALEHGPGPGPTLVTPLPSGFAELPLADIRGSRPTEATVQGRSCAVERAQIYVDASGHVLPCNSIAWEERRTVGFGSLHDDPAHVILDRRRRALESDHNSERRGCHACDPLNFAVNASASRV</sequence>
<dbReference type="AlphaFoldDB" id="A0A939FV65"/>
<evidence type="ECO:0000259" key="5">
    <source>
        <dbReference type="Pfam" id="PF04055"/>
    </source>
</evidence>
<evidence type="ECO:0000313" key="7">
    <source>
        <dbReference type="Proteomes" id="UP000664781"/>
    </source>
</evidence>
<dbReference type="Gene3D" id="3.20.20.70">
    <property type="entry name" value="Aldolase class I"/>
    <property type="match status" value="1"/>
</dbReference>
<evidence type="ECO:0000256" key="4">
    <source>
        <dbReference type="ARBA" id="ARBA00023014"/>
    </source>
</evidence>
<evidence type="ECO:0000256" key="1">
    <source>
        <dbReference type="ARBA" id="ARBA00022691"/>
    </source>
</evidence>
<dbReference type="SUPFAM" id="SSF102114">
    <property type="entry name" value="Radical SAM enzymes"/>
    <property type="match status" value="1"/>
</dbReference>
<keyword evidence="3" id="KW-0408">Iron</keyword>
<dbReference type="EMBL" id="JAFMOF010000008">
    <property type="protein sequence ID" value="MBO0657318.1"/>
    <property type="molecule type" value="Genomic_DNA"/>
</dbReference>
<dbReference type="Pfam" id="PF04055">
    <property type="entry name" value="Radical_SAM"/>
    <property type="match status" value="1"/>
</dbReference>
<reference evidence="6" key="1">
    <citation type="submission" date="2021-03" db="EMBL/GenBank/DDBJ databases">
        <title>Streptomyces strains.</title>
        <authorList>
            <person name="Lund M.B."/>
            <person name="Toerring T."/>
        </authorList>
    </citation>
    <scope>NUCLEOTIDE SEQUENCE</scope>
    <source>
        <strain evidence="6">JCM 4242</strain>
    </source>
</reference>
<evidence type="ECO:0000313" key="6">
    <source>
        <dbReference type="EMBL" id="MBO0657318.1"/>
    </source>
</evidence>
<keyword evidence="2" id="KW-0479">Metal-binding</keyword>
<dbReference type="SFLD" id="SFLDG01067">
    <property type="entry name" value="SPASM/twitch_domain_containing"/>
    <property type="match status" value="1"/>
</dbReference>
<proteinExistence type="predicted"/>
<dbReference type="RefSeq" id="WP_086566294.1">
    <property type="nucleotide sequence ID" value="NZ_JAFMOF010000008.1"/>
</dbReference>